<evidence type="ECO:0000313" key="1">
    <source>
        <dbReference type="EMBL" id="CAK5059675.1"/>
    </source>
</evidence>
<name>A0ACB0YRL6_MELEN</name>
<protein>
    <submittedName>
        <fullName evidence="1">Uncharacterized protein</fullName>
    </submittedName>
</protein>
<dbReference type="EMBL" id="CAVMJV010000017">
    <property type="protein sequence ID" value="CAK5059675.1"/>
    <property type="molecule type" value="Genomic_DNA"/>
</dbReference>
<comment type="caution">
    <text evidence="1">The sequence shown here is derived from an EMBL/GenBank/DDBJ whole genome shotgun (WGS) entry which is preliminary data.</text>
</comment>
<dbReference type="Proteomes" id="UP001497535">
    <property type="component" value="Unassembled WGS sequence"/>
</dbReference>
<accession>A0ACB0YRL6</accession>
<sequence>MSQQQPFLLENDERFSNLSPIHDEIERGAGEDDFVSFSVVDSSEQGHWFEVVKHDAREIYQIVKALAFREYCTLIVNNEGIRVVIDDQHNQQASAYFKYEQFSDYNIRVNVCNLRVPIAVFMEALNMFTGNTSVLRMWYDGEGSPLMVCQEDEGFFENTVEPHYKEHLYRPFILTSLLLVISPTGGIVVQAAIRTLNLQSMLDFEFTNTYVMCKAILSPTPVKEILRDLDNSAETVMLIFTQNYIAFYTVGELGKIKIELPANAPHTEHLTCKEERVCFQYRSIQIKRLAESVRLSNKVSLRIDQRGVLCVQLLIPQSDQMVFVEFYCIADDDIYHPDTS</sequence>
<organism evidence="1 2">
    <name type="scientific">Meloidogyne enterolobii</name>
    <name type="common">Root-knot nematode worm</name>
    <name type="synonym">Meloidogyne mayaguensis</name>
    <dbReference type="NCBI Taxonomy" id="390850"/>
    <lineage>
        <taxon>Eukaryota</taxon>
        <taxon>Metazoa</taxon>
        <taxon>Ecdysozoa</taxon>
        <taxon>Nematoda</taxon>
        <taxon>Chromadorea</taxon>
        <taxon>Rhabditida</taxon>
        <taxon>Tylenchina</taxon>
        <taxon>Tylenchomorpha</taxon>
        <taxon>Tylenchoidea</taxon>
        <taxon>Meloidogynidae</taxon>
        <taxon>Meloidogyninae</taxon>
        <taxon>Meloidogyne</taxon>
    </lineage>
</organism>
<reference evidence="1" key="1">
    <citation type="submission" date="2023-11" db="EMBL/GenBank/DDBJ databases">
        <authorList>
            <person name="Poullet M."/>
        </authorList>
    </citation>
    <scope>NUCLEOTIDE SEQUENCE</scope>
    <source>
        <strain evidence="1">E1834</strain>
    </source>
</reference>
<evidence type="ECO:0000313" key="2">
    <source>
        <dbReference type="Proteomes" id="UP001497535"/>
    </source>
</evidence>
<keyword evidence="2" id="KW-1185">Reference proteome</keyword>
<gene>
    <name evidence="1" type="ORF">MENTE1834_LOCUS15775</name>
</gene>
<proteinExistence type="predicted"/>